<sequence length="75" mass="8290">MDPSAFFASSFQLSQAILGQSHHCSREDLAFQVENGGVVYIVNFDWVCDENKLLNKKLAKAEAQTTTQQGATPEK</sequence>
<accession>A0A9P9CWY9</accession>
<gene>
    <name evidence="1" type="ORF">EDB81DRAFT_895561</name>
</gene>
<organism evidence="1 2">
    <name type="scientific">Dactylonectria macrodidyma</name>
    <dbReference type="NCBI Taxonomy" id="307937"/>
    <lineage>
        <taxon>Eukaryota</taxon>
        <taxon>Fungi</taxon>
        <taxon>Dikarya</taxon>
        <taxon>Ascomycota</taxon>
        <taxon>Pezizomycotina</taxon>
        <taxon>Sordariomycetes</taxon>
        <taxon>Hypocreomycetidae</taxon>
        <taxon>Hypocreales</taxon>
        <taxon>Nectriaceae</taxon>
        <taxon>Dactylonectria</taxon>
    </lineage>
</organism>
<protein>
    <submittedName>
        <fullName evidence="1">Uncharacterized protein</fullName>
    </submittedName>
</protein>
<comment type="caution">
    <text evidence="1">The sequence shown here is derived from an EMBL/GenBank/DDBJ whole genome shotgun (WGS) entry which is preliminary data.</text>
</comment>
<proteinExistence type="predicted"/>
<evidence type="ECO:0000313" key="1">
    <source>
        <dbReference type="EMBL" id="KAH7108610.1"/>
    </source>
</evidence>
<dbReference type="OrthoDB" id="5113106at2759"/>
<dbReference type="AlphaFoldDB" id="A0A9P9CWY9"/>
<keyword evidence="2" id="KW-1185">Reference proteome</keyword>
<dbReference type="Proteomes" id="UP000738349">
    <property type="component" value="Unassembled WGS sequence"/>
</dbReference>
<dbReference type="EMBL" id="JAGMUV010000071">
    <property type="protein sequence ID" value="KAH7108610.1"/>
    <property type="molecule type" value="Genomic_DNA"/>
</dbReference>
<reference evidence="1" key="1">
    <citation type="journal article" date="2021" name="Nat. Commun.">
        <title>Genetic determinants of endophytism in the Arabidopsis root mycobiome.</title>
        <authorList>
            <person name="Mesny F."/>
            <person name="Miyauchi S."/>
            <person name="Thiergart T."/>
            <person name="Pickel B."/>
            <person name="Atanasova L."/>
            <person name="Karlsson M."/>
            <person name="Huettel B."/>
            <person name="Barry K.W."/>
            <person name="Haridas S."/>
            <person name="Chen C."/>
            <person name="Bauer D."/>
            <person name="Andreopoulos W."/>
            <person name="Pangilinan J."/>
            <person name="LaButti K."/>
            <person name="Riley R."/>
            <person name="Lipzen A."/>
            <person name="Clum A."/>
            <person name="Drula E."/>
            <person name="Henrissat B."/>
            <person name="Kohler A."/>
            <person name="Grigoriev I.V."/>
            <person name="Martin F.M."/>
            <person name="Hacquard S."/>
        </authorList>
    </citation>
    <scope>NUCLEOTIDE SEQUENCE</scope>
    <source>
        <strain evidence="1">MPI-CAGE-AT-0147</strain>
    </source>
</reference>
<name>A0A9P9CWY9_9HYPO</name>
<evidence type="ECO:0000313" key="2">
    <source>
        <dbReference type="Proteomes" id="UP000738349"/>
    </source>
</evidence>